<keyword evidence="2 7" id="KW-0813">Transport</keyword>
<evidence type="ECO:0000259" key="8">
    <source>
        <dbReference type="PROSITE" id="PS50928"/>
    </source>
</evidence>
<comment type="similarity">
    <text evidence="7">Belongs to the binding-protein-dependent transport system permease family.</text>
</comment>
<feature type="domain" description="ABC transmembrane type-1" evidence="8">
    <location>
        <begin position="93"/>
        <end position="308"/>
    </location>
</feature>
<dbReference type="GO" id="GO:0005886">
    <property type="term" value="C:plasma membrane"/>
    <property type="evidence" value="ECO:0007669"/>
    <property type="project" value="UniProtKB-SubCell"/>
</dbReference>
<evidence type="ECO:0000313" key="9">
    <source>
        <dbReference type="EMBL" id="RGE63494.1"/>
    </source>
</evidence>
<dbReference type="PANTHER" id="PTHR43227">
    <property type="entry name" value="BLL4140 PROTEIN"/>
    <property type="match status" value="1"/>
</dbReference>
<feature type="transmembrane region" description="Helical" evidence="7">
    <location>
        <begin position="97"/>
        <end position="118"/>
    </location>
</feature>
<dbReference type="GO" id="GO:0055085">
    <property type="term" value="P:transmembrane transport"/>
    <property type="evidence" value="ECO:0007669"/>
    <property type="project" value="InterPro"/>
</dbReference>
<evidence type="ECO:0000256" key="1">
    <source>
        <dbReference type="ARBA" id="ARBA00004651"/>
    </source>
</evidence>
<keyword evidence="6 7" id="KW-0472">Membrane</keyword>
<name>A0A3E3I8V5_9FIRM</name>
<accession>A0A3E3I8V5</accession>
<dbReference type="PROSITE" id="PS50928">
    <property type="entry name" value="ABC_TM1"/>
    <property type="match status" value="1"/>
</dbReference>
<evidence type="ECO:0000313" key="10">
    <source>
        <dbReference type="Proteomes" id="UP000260812"/>
    </source>
</evidence>
<protein>
    <submittedName>
        <fullName evidence="9">Sugar ABC transporter permease</fullName>
    </submittedName>
</protein>
<dbReference type="CDD" id="cd06261">
    <property type="entry name" value="TM_PBP2"/>
    <property type="match status" value="1"/>
</dbReference>
<dbReference type="AlphaFoldDB" id="A0A3E3I8V5"/>
<keyword evidence="4 7" id="KW-0812">Transmembrane</keyword>
<dbReference type="Gene3D" id="1.10.3720.10">
    <property type="entry name" value="MetI-like"/>
    <property type="match status" value="1"/>
</dbReference>
<evidence type="ECO:0000256" key="4">
    <source>
        <dbReference type="ARBA" id="ARBA00022692"/>
    </source>
</evidence>
<dbReference type="EMBL" id="QVLV01000003">
    <property type="protein sequence ID" value="RGE63494.1"/>
    <property type="molecule type" value="Genomic_DNA"/>
</dbReference>
<sequence length="321" mass="35946">MKTKKKGRLRACREGIMKHGRRSLKTEMSKNWQLYLMVAPGILFFLVLSYLPMGYLAIAFKDYNVGKGILGSPWVGFENFYRLFHEKLFFTVLKNTLAVNLMKLFFCFPGPVFLALCMNEMKPSLFKKLSQSLIYLPHFLSWVVVYGIMVGLFSVNSGLINKLLEMLGLPAIALLTSPKSYKAFLVISEIWKEIGWGSIIYIAALSGISVELYEAATVDGASKLRQIWHVTLPGIRSTMIVMFILSCGTIVSGSFEQVMSTINSAVYEAGEIIPTYVYTKGLTEFQFSYASAVGLFQSVIGFILVFTVNKLSARLGGESLW</sequence>
<keyword evidence="10" id="KW-1185">Reference proteome</keyword>
<dbReference type="InterPro" id="IPR050809">
    <property type="entry name" value="UgpAE/MalFG_permease"/>
</dbReference>
<proteinExistence type="inferred from homology"/>
<comment type="subcellular location">
    <subcellularLocation>
        <location evidence="1 7">Cell membrane</location>
        <topology evidence="1 7">Multi-pass membrane protein</topology>
    </subcellularLocation>
</comment>
<feature type="transmembrane region" description="Helical" evidence="7">
    <location>
        <begin position="287"/>
        <end position="308"/>
    </location>
</feature>
<evidence type="ECO:0000256" key="3">
    <source>
        <dbReference type="ARBA" id="ARBA00022475"/>
    </source>
</evidence>
<evidence type="ECO:0000256" key="6">
    <source>
        <dbReference type="ARBA" id="ARBA00023136"/>
    </source>
</evidence>
<feature type="transmembrane region" description="Helical" evidence="7">
    <location>
        <begin position="194"/>
        <end position="213"/>
    </location>
</feature>
<reference evidence="9" key="1">
    <citation type="submission" date="2018-08" db="EMBL/GenBank/DDBJ databases">
        <title>A genome reference for cultivated species of the human gut microbiota.</title>
        <authorList>
            <person name="Zou Y."/>
            <person name="Xue W."/>
            <person name="Luo G."/>
        </authorList>
    </citation>
    <scope>NUCLEOTIDE SEQUENCE [LARGE SCALE GENOMIC DNA]</scope>
    <source>
        <strain evidence="9">TF05-5AC</strain>
    </source>
</reference>
<evidence type="ECO:0000256" key="5">
    <source>
        <dbReference type="ARBA" id="ARBA00022989"/>
    </source>
</evidence>
<evidence type="ECO:0000256" key="2">
    <source>
        <dbReference type="ARBA" id="ARBA00022448"/>
    </source>
</evidence>
<feature type="transmembrane region" description="Helical" evidence="7">
    <location>
        <begin position="34"/>
        <end position="58"/>
    </location>
</feature>
<organism evidence="9 10">
    <name type="scientific">Eisenbergiella massiliensis</name>
    <dbReference type="NCBI Taxonomy" id="1720294"/>
    <lineage>
        <taxon>Bacteria</taxon>
        <taxon>Bacillati</taxon>
        <taxon>Bacillota</taxon>
        <taxon>Clostridia</taxon>
        <taxon>Lachnospirales</taxon>
        <taxon>Lachnospiraceae</taxon>
        <taxon>Eisenbergiella</taxon>
    </lineage>
</organism>
<dbReference type="SUPFAM" id="SSF161098">
    <property type="entry name" value="MetI-like"/>
    <property type="match status" value="1"/>
</dbReference>
<comment type="caution">
    <text evidence="9">The sequence shown here is derived from an EMBL/GenBank/DDBJ whole genome shotgun (WGS) entry which is preliminary data.</text>
</comment>
<keyword evidence="5 7" id="KW-1133">Transmembrane helix</keyword>
<feature type="transmembrane region" description="Helical" evidence="7">
    <location>
        <begin position="139"/>
        <end position="160"/>
    </location>
</feature>
<feature type="transmembrane region" description="Helical" evidence="7">
    <location>
        <begin position="234"/>
        <end position="255"/>
    </location>
</feature>
<dbReference type="Pfam" id="PF00528">
    <property type="entry name" value="BPD_transp_1"/>
    <property type="match status" value="1"/>
</dbReference>
<dbReference type="InterPro" id="IPR000515">
    <property type="entry name" value="MetI-like"/>
</dbReference>
<evidence type="ECO:0000256" key="7">
    <source>
        <dbReference type="RuleBase" id="RU363032"/>
    </source>
</evidence>
<dbReference type="InterPro" id="IPR035906">
    <property type="entry name" value="MetI-like_sf"/>
</dbReference>
<dbReference type="PANTHER" id="PTHR43227:SF11">
    <property type="entry name" value="BLL4140 PROTEIN"/>
    <property type="match status" value="1"/>
</dbReference>
<gene>
    <name evidence="9" type="ORF">DXC51_05940</name>
</gene>
<dbReference type="Proteomes" id="UP000260812">
    <property type="component" value="Unassembled WGS sequence"/>
</dbReference>
<keyword evidence="3" id="KW-1003">Cell membrane</keyword>